<evidence type="ECO:0000256" key="7">
    <source>
        <dbReference type="PIRSR" id="PIRSR602401-1"/>
    </source>
</evidence>
<dbReference type="InterPro" id="IPR017972">
    <property type="entry name" value="Cyt_P450_CS"/>
</dbReference>
<organism evidence="9 10">
    <name type="scientific">Oldenlandia corymbosa var. corymbosa</name>
    <dbReference type="NCBI Taxonomy" id="529605"/>
    <lineage>
        <taxon>Eukaryota</taxon>
        <taxon>Viridiplantae</taxon>
        <taxon>Streptophyta</taxon>
        <taxon>Embryophyta</taxon>
        <taxon>Tracheophyta</taxon>
        <taxon>Spermatophyta</taxon>
        <taxon>Magnoliopsida</taxon>
        <taxon>eudicotyledons</taxon>
        <taxon>Gunneridae</taxon>
        <taxon>Pentapetalae</taxon>
        <taxon>asterids</taxon>
        <taxon>lamiids</taxon>
        <taxon>Gentianales</taxon>
        <taxon>Rubiaceae</taxon>
        <taxon>Rubioideae</taxon>
        <taxon>Spermacoceae</taxon>
        <taxon>Hedyotis-Oldenlandia complex</taxon>
        <taxon>Oldenlandia</taxon>
    </lineage>
</organism>
<dbReference type="GO" id="GO:0009821">
    <property type="term" value="P:alkaloid biosynthetic process"/>
    <property type="evidence" value="ECO:0007669"/>
    <property type="project" value="UniProtKB-ARBA"/>
</dbReference>
<protein>
    <submittedName>
        <fullName evidence="9">OLC1v1022919C1</fullName>
    </submittedName>
</protein>
<keyword evidence="5 7" id="KW-0408">Iron</keyword>
<dbReference type="GO" id="GO:0016705">
    <property type="term" value="F:oxidoreductase activity, acting on paired donors, with incorporation or reduction of molecular oxygen"/>
    <property type="evidence" value="ECO:0007669"/>
    <property type="project" value="InterPro"/>
</dbReference>
<evidence type="ECO:0000256" key="3">
    <source>
        <dbReference type="ARBA" id="ARBA00022723"/>
    </source>
</evidence>
<gene>
    <name evidence="9" type="ORF">OLC1_LOCUS1115</name>
</gene>
<keyword evidence="2 7" id="KW-0349">Heme</keyword>
<proteinExistence type="inferred from homology"/>
<dbReference type="InterPro" id="IPR001128">
    <property type="entry name" value="Cyt_P450"/>
</dbReference>
<comment type="similarity">
    <text evidence="1 8">Belongs to the cytochrome P450 family.</text>
</comment>
<dbReference type="GO" id="GO:0020037">
    <property type="term" value="F:heme binding"/>
    <property type="evidence" value="ECO:0007669"/>
    <property type="project" value="InterPro"/>
</dbReference>
<evidence type="ECO:0000256" key="8">
    <source>
        <dbReference type="RuleBase" id="RU000461"/>
    </source>
</evidence>
<evidence type="ECO:0000313" key="10">
    <source>
        <dbReference type="Proteomes" id="UP001161247"/>
    </source>
</evidence>
<keyword evidence="4 8" id="KW-0560">Oxidoreductase</keyword>
<name>A0AAV1BZL4_OLDCO</name>
<evidence type="ECO:0000313" key="9">
    <source>
        <dbReference type="EMBL" id="CAI9088567.1"/>
    </source>
</evidence>
<dbReference type="SUPFAM" id="SSF48264">
    <property type="entry name" value="Cytochrome P450"/>
    <property type="match status" value="1"/>
</dbReference>
<dbReference type="PANTHER" id="PTHR47955">
    <property type="entry name" value="CYTOCHROME P450 FAMILY 71 PROTEIN"/>
    <property type="match status" value="1"/>
</dbReference>
<dbReference type="GO" id="GO:0005506">
    <property type="term" value="F:iron ion binding"/>
    <property type="evidence" value="ECO:0007669"/>
    <property type="project" value="InterPro"/>
</dbReference>
<dbReference type="FunFam" id="1.10.630.10:FF:000043">
    <property type="entry name" value="Cytochrome P450 99A2"/>
    <property type="match status" value="1"/>
</dbReference>
<dbReference type="PRINTS" id="PR00385">
    <property type="entry name" value="P450"/>
</dbReference>
<dbReference type="InterPro" id="IPR002401">
    <property type="entry name" value="Cyt_P450_E_grp-I"/>
</dbReference>
<dbReference type="CDD" id="cd11072">
    <property type="entry name" value="CYP71-like"/>
    <property type="match status" value="1"/>
</dbReference>
<evidence type="ECO:0000256" key="5">
    <source>
        <dbReference type="ARBA" id="ARBA00023004"/>
    </source>
</evidence>
<dbReference type="InterPro" id="IPR036396">
    <property type="entry name" value="Cyt_P450_sf"/>
</dbReference>
<dbReference type="Gene3D" id="1.10.630.10">
    <property type="entry name" value="Cytochrome P450"/>
    <property type="match status" value="1"/>
</dbReference>
<evidence type="ECO:0000256" key="6">
    <source>
        <dbReference type="ARBA" id="ARBA00023033"/>
    </source>
</evidence>
<sequence>MELFISFSCFIIFLIIVTKLVRKTKPNLPPGPKALPLIGNLHQLNGPLPHRILADLAKQYGPLMHLRLGEVSTMIVSSAEYAKLVMNDHDVIFANRPYFLFSYVLNYKCQDIAFAPHNNSWRILRKICNTELLSAKRVQSFRPIREDETMSMIKTIASQKGSVINLTRMIYSLTYSIIARSAFGKRSKYHDQYMVLMERIIKLMGGFSIVDLYPSVKILERITGLKGKLEDIQKQVDEVLESIMEEHRVKHADPSRRNHEESEDLVDVMLNIQRSGEYGDQLTNDNIKGAIYDVFSAGGETSSKTVVWAMFEMMKKPEVLRKAQEEVRRVCGPQGNVDESHLRELKYVQAVIKETMRFRPSAPLLLPRESTERIVLNGYEIPAKSRVIINAFALGRDPNHWTDPDTFNPDRFLDSDIDYKGKNFAYIPFGAGRRICPGISFALPNMELPIAQLLYHFDWELPGKMRPEDLDMSEIFGLTVGPRNDLNLVPTGTFQLSTLAAE</sequence>
<reference evidence="9" key="1">
    <citation type="submission" date="2023-03" db="EMBL/GenBank/DDBJ databases">
        <authorList>
            <person name="Julca I."/>
        </authorList>
    </citation>
    <scope>NUCLEOTIDE SEQUENCE</scope>
</reference>
<dbReference type="PROSITE" id="PS00086">
    <property type="entry name" value="CYTOCHROME_P450"/>
    <property type="match status" value="1"/>
</dbReference>
<dbReference type="PRINTS" id="PR00463">
    <property type="entry name" value="EP450I"/>
</dbReference>
<keyword evidence="3 7" id="KW-0479">Metal-binding</keyword>
<accession>A0AAV1BZL4</accession>
<dbReference type="EMBL" id="OX459118">
    <property type="protein sequence ID" value="CAI9088567.1"/>
    <property type="molecule type" value="Genomic_DNA"/>
</dbReference>
<evidence type="ECO:0000256" key="2">
    <source>
        <dbReference type="ARBA" id="ARBA00022617"/>
    </source>
</evidence>
<dbReference type="PANTHER" id="PTHR47955:SF8">
    <property type="entry name" value="CYTOCHROME P450 71D11-LIKE"/>
    <property type="match status" value="1"/>
</dbReference>
<comment type="cofactor">
    <cofactor evidence="7">
        <name>heme</name>
        <dbReference type="ChEBI" id="CHEBI:30413"/>
    </cofactor>
</comment>
<feature type="binding site" description="axial binding residue" evidence="7">
    <location>
        <position position="436"/>
    </location>
    <ligand>
        <name>heme</name>
        <dbReference type="ChEBI" id="CHEBI:30413"/>
    </ligand>
    <ligandPart>
        <name>Fe</name>
        <dbReference type="ChEBI" id="CHEBI:18248"/>
    </ligandPart>
</feature>
<dbReference type="Pfam" id="PF00067">
    <property type="entry name" value="p450"/>
    <property type="match status" value="1"/>
</dbReference>
<evidence type="ECO:0000256" key="4">
    <source>
        <dbReference type="ARBA" id="ARBA00023002"/>
    </source>
</evidence>
<dbReference type="Proteomes" id="UP001161247">
    <property type="component" value="Chromosome 1"/>
</dbReference>
<keyword evidence="6 8" id="KW-0503">Monooxygenase</keyword>
<keyword evidence="10" id="KW-1185">Reference proteome</keyword>
<evidence type="ECO:0000256" key="1">
    <source>
        <dbReference type="ARBA" id="ARBA00010617"/>
    </source>
</evidence>
<dbReference type="GO" id="GO:0004497">
    <property type="term" value="F:monooxygenase activity"/>
    <property type="evidence" value="ECO:0007669"/>
    <property type="project" value="UniProtKB-KW"/>
</dbReference>
<dbReference type="AlphaFoldDB" id="A0AAV1BZL4"/>